<reference evidence="10" key="1">
    <citation type="submission" date="2020-06" db="EMBL/GenBank/DDBJ databases">
        <authorList>
            <person name="Li T."/>
            <person name="Hu X."/>
            <person name="Zhang T."/>
            <person name="Song X."/>
            <person name="Zhang H."/>
            <person name="Dai N."/>
            <person name="Sheng W."/>
            <person name="Hou X."/>
            <person name="Wei L."/>
        </authorList>
    </citation>
    <scope>NUCLEOTIDE SEQUENCE</scope>
    <source>
        <strain evidence="10">3651</strain>
        <tissue evidence="10">Leaf</tissue>
    </source>
</reference>
<reference evidence="10" key="2">
    <citation type="journal article" date="2024" name="Plant">
        <title>Genomic evolution and insights into agronomic trait innovations of Sesamum species.</title>
        <authorList>
            <person name="Miao H."/>
            <person name="Wang L."/>
            <person name="Qu L."/>
            <person name="Liu H."/>
            <person name="Sun Y."/>
            <person name="Le M."/>
            <person name="Wang Q."/>
            <person name="Wei S."/>
            <person name="Zheng Y."/>
            <person name="Lin W."/>
            <person name="Duan Y."/>
            <person name="Cao H."/>
            <person name="Xiong S."/>
            <person name="Wang X."/>
            <person name="Wei L."/>
            <person name="Li C."/>
            <person name="Ma Q."/>
            <person name="Ju M."/>
            <person name="Zhao R."/>
            <person name="Li G."/>
            <person name="Mu C."/>
            <person name="Tian Q."/>
            <person name="Mei H."/>
            <person name="Zhang T."/>
            <person name="Gao T."/>
            <person name="Zhang H."/>
        </authorList>
    </citation>
    <scope>NUCLEOTIDE SEQUENCE</scope>
    <source>
        <strain evidence="10">3651</strain>
    </source>
</reference>
<dbReference type="SUPFAM" id="SSF51695">
    <property type="entry name" value="PLC-like phosphodiesterases"/>
    <property type="match status" value="2"/>
</dbReference>
<evidence type="ECO:0000313" key="10">
    <source>
        <dbReference type="EMBL" id="KAK4420818.1"/>
    </source>
</evidence>
<keyword evidence="11" id="KW-1185">Reference proteome</keyword>
<evidence type="ECO:0000256" key="3">
    <source>
        <dbReference type="ARBA" id="ARBA00022729"/>
    </source>
</evidence>
<dbReference type="FunFam" id="3.20.20.190:FF:000013">
    <property type="entry name" value="Glycerophosphodiester phosphodiesterase GDPDL3"/>
    <property type="match status" value="1"/>
</dbReference>
<dbReference type="GO" id="GO:0006629">
    <property type="term" value="P:lipid metabolic process"/>
    <property type="evidence" value="ECO:0007669"/>
    <property type="project" value="InterPro"/>
</dbReference>
<dbReference type="PANTHER" id="PTHR43620:SF7">
    <property type="entry name" value="GLYCEROPHOSPHODIESTER PHOSPHODIESTERASE GDPD5-RELATED"/>
    <property type="match status" value="1"/>
</dbReference>
<dbReference type="EC" id="3.1.4.46" evidence="2"/>
<comment type="similarity">
    <text evidence="1">Belongs to the glycerophosphoryl diester phosphodiesterase family.</text>
</comment>
<dbReference type="AlphaFoldDB" id="A0AAE1XZ77"/>
<dbReference type="PANTHER" id="PTHR43620">
    <property type="entry name" value="GLYCEROPHOSPHORYL DIESTER PHOSPHODIESTERASE"/>
    <property type="match status" value="1"/>
</dbReference>
<dbReference type="Proteomes" id="UP001293254">
    <property type="component" value="Unassembled WGS sequence"/>
</dbReference>
<dbReference type="EMBL" id="JACGWO010000008">
    <property type="protein sequence ID" value="KAK4420818.1"/>
    <property type="molecule type" value="Genomic_DNA"/>
</dbReference>
<evidence type="ECO:0000256" key="7">
    <source>
        <dbReference type="ARBA" id="ARBA00047512"/>
    </source>
</evidence>
<sequence>MGGRHAGSCQKSADPCCACQLACRPRKRIGFRGALPLQAFFSPEENTPRNVEAPFSVGLVSLLPALCLGGLVAAQGSRSRSSKWQTLSGDAPLVIARGGFSGIFPDSSFYAYSLAVQTSLANVHLWCDVQLTKDGAGICFPDIRLENSSDIDNVYKKGQNTYVVNGVRTQGWFSVDFTLNDLAPVNLKQRIYTRAPNFDGTPMQILTVDDVVTQVKPPALWLNIPHDAFFSQHNLSMRSFILSVSRRVIVNYVSSPEVGFLRSIVSRFRTGPTKLVFQFLGPNDVEPTTNTTYGSLLNNLTFIKTFASGILVPKYYIWPVDNSQYLLNYTSLVVDAHTAGLAVFASNFANDAPLAYDYSYDPVVEYLNFIDNGKFSVDGVLSDFPITPAETIDCFSHIGNNDTVQANIVVISSEGASGDYPGCTDKAYEKAVSDGVDILDCPVQMTNDGVPICLGSINLRDRTNVAQSDFSNLATDNPDLNIQDGIYTYNLTWSQIQTLKPAISNPYSNYSLFRNPRARNDGSLMSLSDFLAFANNASSVSGVLITIENAAYLAEKQGLGVTDAVVEALSKAGYNNQTAKKIMIRSSDSAVLLKFKSSSNYELVYLLDNDYRDITNTTILEIKKFASSVVVSKRSVFPTDDAFVTGETTVVPKLQAFNLTVYVQYFQNEFVSQPWDFFSDAYVEINTHVSYMGIDGVITDFPATATRYRRNRCLGYKDIPLYMTPVQPGGLISLMAPKFLPPAEAPNPILTENDVTEPPLPPVVEKAPTANTNDTTAPGPTPPNGQPSLLSSTILSSIAVLLAALLIC</sequence>
<evidence type="ECO:0000256" key="2">
    <source>
        <dbReference type="ARBA" id="ARBA00012247"/>
    </source>
</evidence>
<keyword evidence="6" id="KW-0325">Glycoprotein</keyword>
<evidence type="ECO:0000256" key="4">
    <source>
        <dbReference type="ARBA" id="ARBA00022798"/>
    </source>
</evidence>
<accession>A0AAE1XZ77</accession>
<comment type="catalytic activity">
    <reaction evidence="7">
        <text>a sn-glycero-3-phosphodiester + H2O = an alcohol + sn-glycerol 3-phosphate + H(+)</text>
        <dbReference type="Rhea" id="RHEA:12969"/>
        <dbReference type="ChEBI" id="CHEBI:15377"/>
        <dbReference type="ChEBI" id="CHEBI:15378"/>
        <dbReference type="ChEBI" id="CHEBI:30879"/>
        <dbReference type="ChEBI" id="CHEBI:57597"/>
        <dbReference type="ChEBI" id="CHEBI:83408"/>
        <dbReference type="EC" id="3.1.4.46"/>
    </reaction>
</comment>
<dbReference type="GO" id="GO:0006071">
    <property type="term" value="P:glycerol metabolic process"/>
    <property type="evidence" value="ECO:0007669"/>
    <property type="project" value="UniProtKB-KW"/>
</dbReference>
<evidence type="ECO:0000256" key="6">
    <source>
        <dbReference type="ARBA" id="ARBA00023180"/>
    </source>
</evidence>
<dbReference type="CDD" id="cd08603">
    <property type="entry name" value="GDPD_SHV3_repeat_1"/>
    <property type="match status" value="1"/>
</dbReference>
<keyword evidence="3" id="KW-0732">Signal</keyword>
<dbReference type="Pfam" id="PF03009">
    <property type="entry name" value="GDPD"/>
    <property type="match status" value="2"/>
</dbReference>
<dbReference type="CDD" id="cd08604">
    <property type="entry name" value="GDPD_SHV3_repeat_2"/>
    <property type="match status" value="1"/>
</dbReference>
<name>A0AAE1XZ77_9LAMI</name>
<feature type="domain" description="GP-PDE" evidence="9">
    <location>
        <begin position="408"/>
        <end position="709"/>
    </location>
</feature>
<protein>
    <recommendedName>
        <fullName evidence="2">glycerophosphodiester phosphodiesterase</fullName>
        <ecNumber evidence="2">3.1.4.46</ecNumber>
    </recommendedName>
</protein>
<dbReference type="GO" id="GO:0008889">
    <property type="term" value="F:glycerophosphodiester phosphodiesterase activity"/>
    <property type="evidence" value="ECO:0007669"/>
    <property type="project" value="UniProtKB-EC"/>
</dbReference>
<feature type="region of interest" description="Disordered" evidence="8">
    <location>
        <begin position="747"/>
        <end position="788"/>
    </location>
</feature>
<dbReference type="FunFam" id="3.20.20.190:FF:000011">
    <property type="entry name" value="Glycerophosphodiester phosphodiesterase GDPDL3"/>
    <property type="match status" value="1"/>
</dbReference>
<dbReference type="Gene3D" id="3.20.20.190">
    <property type="entry name" value="Phosphatidylinositol (PI) phosphodiesterase"/>
    <property type="match status" value="2"/>
</dbReference>
<keyword evidence="4" id="KW-0319">Glycerol metabolism</keyword>
<gene>
    <name evidence="10" type="ORF">Salat_2032300</name>
</gene>
<comment type="caution">
    <text evidence="10">The sequence shown here is derived from an EMBL/GenBank/DDBJ whole genome shotgun (WGS) entry which is preliminary data.</text>
</comment>
<keyword evidence="5" id="KW-0378">Hydrolase</keyword>
<proteinExistence type="inferred from homology"/>
<feature type="domain" description="GP-PDE" evidence="9">
    <location>
        <begin position="92"/>
        <end position="392"/>
    </location>
</feature>
<dbReference type="InterPro" id="IPR030395">
    <property type="entry name" value="GP_PDE_dom"/>
</dbReference>
<evidence type="ECO:0000259" key="9">
    <source>
        <dbReference type="PROSITE" id="PS51704"/>
    </source>
</evidence>
<evidence type="ECO:0000313" key="11">
    <source>
        <dbReference type="Proteomes" id="UP001293254"/>
    </source>
</evidence>
<evidence type="ECO:0000256" key="5">
    <source>
        <dbReference type="ARBA" id="ARBA00022801"/>
    </source>
</evidence>
<dbReference type="InterPro" id="IPR017946">
    <property type="entry name" value="PLC-like_Pdiesterase_TIM-brl"/>
</dbReference>
<feature type="compositionally biased region" description="Low complexity" evidence="8">
    <location>
        <begin position="767"/>
        <end position="778"/>
    </location>
</feature>
<evidence type="ECO:0000256" key="8">
    <source>
        <dbReference type="SAM" id="MobiDB-lite"/>
    </source>
</evidence>
<dbReference type="PROSITE" id="PS51704">
    <property type="entry name" value="GP_PDE"/>
    <property type="match status" value="2"/>
</dbReference>
<evidence type="ECO:0000256" key="1">
    <source>
        <dbReference type="ARBA" id="ARBA00007277"/>
    </source>
</evidence>
<organism evidence="10 11">
    <name type="scientific">Sesamum alatum</name>
    <dbReference type="NCBI Taxonomy" id="300844"/>
    <lineage>
        <taxon>Eukaryota</taxon>
        <taxon>Viridiplantae</taxon>
        <taxon>Streptophyta</taxon>
        <taxon>Embryophyta</taxon>
        <taxon>Tracheophyta</taxon>
        <taxon>Spermatophyta</taxon>
        <taxon>Magnoliopsida</taxon>
        <taxon>eudicotyledons</taxon>
        <taxon>Gunneridae</taxon>
        <taxon>Pentapetalae</taxon>
        <taxon>asterids</taxon>
        <taxon>lamiids</taxon>
        <taxon>Lamiales</taxon>
        <taxon>Pedaliaceae</taxon>
        <taxon>Sesamum</taxon>
    </lineage>
</organism>